<organism evidence="1 2">
    <name type="scientific">Actinacidiphila oryziradicis</name>
    <dbReference type="NCBI Taxonomy" id="2571141"/>
    <lineage>
        <taxon>Bacteria</taxon>
        <taxon>Bacillati</taxon>
        <taxon>Actinomycetota</taxon>
        <taxon>Actinomycetes</taxon>
        <taxon>Kitasatosporales</taxon>
        <taxon>Streptomycetaceae</taxon>
        <taxon>Actinacidiphila</taxon>
    </lineage>
</organism>
<dbReference type="Proteomes" id="UP000305778">
    <property type="component" value="Unassembled WGS sequence"/>
</dbReference>
<dbReference type="OrthoDB" id="9780430at2"/>
<dbReference type="InterPro" id="IPR040442">
    <property type="entry name" value="Pyrv_kinase-like_dom_sf"/>
</dbReference>
<reference evidence="1 2" key="1">
    <citation type="submission" date="2019-04" db="EMBL/GenBank/DDBJ databases">
        <title>Streptomyces oryziradicis sp. nov., a novel actinomycete isolated from rhizosphere soil of rice (Oryza sativa L.).</title>
        <authorList>
            <person name="Li C."/>
        </authorList>
    </citation>
    <scope>NUCLEOTIDE SEQUENCE [LARGE SCALE GENOMIC DNA]</scope>
    <source>
        <strain evidence="1 2">NEAU-C40</strain>
    </source>
</reference>
<dbReference type="InterPro" id="IPR015813">
    <property type="entry name" value="Pyrv/PenolPyrv_kinase-like_dom"/>
</dbReference>
<keyword evidence="1" id="KW-0670">Pyruvate</keyword>
<dbReference type="InterPro" id="IPR039556">
    <property type="entry name" value="ICL/PEPM"/>
</dbReference>
<protein>
    <submittedName>
        <fullName evidence="1">Isocitrate lyase/phosphoenolpyruvate mutase family protein</fullName>
    </submittedName>
</protein>
<dbReference type="CDD" id="cd00377">
    <property type="entry name" value="ICL_PEPM"/>
    <property type="match status" value="1"/>
</dbReference>
<name>A0A4U0SAV5_9ACTN</name>
<accession>A0A4U0SAV5</accession>
<sequence length="291" mass="29254">MAEIRVTAPAPPDELPCVTTDLKAKAELFHSLHTAAHRPLILPNAWDAAGARIVEETGATAIATTSSGVAWSLGAADGNHADRDEVVRSVARMTAAVGVPVSADIEGGYAADTDGVAETVRRVLAAGAVGINIEDSYAGGPHPLRPVADQASRIAAAREAADEAGVPLFIHARIDTLLRQAGGIGDTLDRAAAYLAAGADGIFVPGTTDPGVIAELAAAIPAPLGILTGPGAPPVTALAQAGAARISVGGAIAEAAYALVRRAAREVLSTGTYEELSGALGYAELNALMRG</sequence>
<proteinExistence type="predicted"/>
<keyword evidence="2" id="KW-1185">Reference proteome</keyword>
<dbReference type="SUPFAM" id="SSF51621">
    <property type="entry name" value="Phosphoenolpyruvate/pyruvate domain"/>
    <property type="match status" value="1"/>
</dbReference>
<evidence type="ECO:0000313" key="1">
    <source>
        <dbReference type="EMBL" id="TKA06436.1"/>
    </source>
</evidence>
<dbReference type="EMBL" id="SUMC01000038">
    <property type="protein sequence ID" value="TKA06436.1"/>
    <property type="molecule type" value="Genomic_DNA"/>
</dbReference>
<dbReference type="PANTHER" id="PTHR42905:SF16">
    <property type="entry name" value="CARBOXYPHOSPHONOENOLPYRUVATE PHOSPHONOMUTASE-LIKE PROTEIN (AFU_ORTHOLOGUE AFUA_5G07230)"/>
    <property type="match status" value="1"/>
</dbReference>
<dbReference type="Gene3D" id="3.20.20.60">
    <property type="entry name" value="Phosphoenolpyruvate-binding domains"/>
    <property type="match status" value="1"/>
</dbReference>
<evidence type="ECO:0000313" key="2">
    <source>
        <dbReference type="Proteomes" id="UP000305778"/>
    </source>
</evidence>
<dbReference type="GO" id="GO:0016829">
    <property type="term" value="F:lyase activity"/>
    <property type="evidence" value="ECO:0007669"/>
    <property type="project" value="UniProtKB-KW"/>
</dbReference>
<comment type="caution">
    <text evidence="1">The sequence shown here is derived from an EMBL/GenBank/DDBJ whole genome shotgun (WGS) entry which is preliminary data.</text>
</comment>
<dbReference type="AlphaFoldDB" id="A0A4U0SAV5"/>
<gene>
    <name evidence="1" type="ORF">FCI23_31405</name>
</gene>
<dbReference type="Pfam" id="PF13714">
    <property type="entry name" value="PEP_mutase"/>
    <property type="match status" value="1"/>
</dbReference>
<keyword evidence="1" id="KW-0456">Lyase</keyword>
<dbReference type="PANTHER" id="PTHR42905">
    <property type="entry name" value="PHOSPHOENOLPYRUVATE CARBOXYLASE"/>
    <property type="match status" value="1"/>
</dbReference>
<dbReference type="Gene3D" id="6.10.250.2750">
    <property type="match status" value="1"/>
</dbReference>